<comment type="similarity">
    <text evidence="1 4">Belongs to the cyclophilin-type PPIase family.</text>
</comment>
<evidence type="ECO:0000256" key="4">
    <source>
        <dbReference type="RuleBase" id="RU363019"/>
    </source>
</evidence>
<dbReference type="Gene3D" id="2.40.100.10">
    <property type="entry name" value="Cyclophilin-like"/>
    <property type="match status" value="1"/>
</dbReference>
<accession>A0A8X8ZQS7</accession>
<keyword evidence="4" id="KW-0732">Signal</keyword>
<dbReference type="GO" id="GO:0005737">
    <property type="term" value="C:cytoplasm"/>
    <property type="evidence" value="ECO:0007669"/>
    <property type="project" value="TreeGrafter"/>
</dbReference>
<proteinExistence type="inferred from homology"/>
<keyword evidence="3 4" id="KW-0413">Isomerase</keyword>
<comment type="catalytic activity">
    <reaction evidence="4">
        <text>[protein]-peptidylproline (omega=180) = [protein]-peptidylproline (omega=0)</text>
        <dbReference type="Rhea" id="RHEA:16237"/>
        <dbReference type="Rhea" id="RHEA-COMP:10747"/>
        <dbReference type="Rhea" id="RHEA-COMP:10748"/>
        <dbReference type="ChEBI" id="CHEBI:83833"/>
        <dbReference type="ChEBI" id="CHEBI:83834"/>
        <dbReference type="EC" id="5.2.1.8"/>
    </reaction>
</comment>
<evidence type="ECO:0000256" key="2">
    <source>
        <dbReference type="ARBA" id="ARBA00023110"/>
    </source>
</evidence>
<dbReference type="PANTHER" id="PTHR11071">
    <property type="entry name" value="PEPTIDYL-PROLYL CIS-TRANS ISOMERASE"/>
    <property type="match status" value="1"/>
</dbReference>
<feature type="chain" id="PRO_5036516810" description="Peptidyl-prolyl cis-trans isomerase" evidence="4">
    <location>
        <begin position="32"/>
        <end position="290"/>
    </location>
</feature>
<evidence type="ECO:0000313" key="7">
    <source>
        <dbReference type="Proteomes" id="UP000298416"/>
    </source>
</evidence>
<evidence type="ECO:0000256" key="1">
    <source>
        <dbReference type="ARBA" id="ARBA00007365"/>
    </source>
</evidence>
<dbReference type="PANTHER" id="PTHR11071:SF449">
    <property type="entry name" value="PEPTIDYL-PROLYL CIS-TRANS ISOMERASE CYP21-1"/>
    <property type="match status" value="1"/>
</dbReference>
<reference evidence="6" key="1">
    <citation type="submission" date="2018-01" db="EMBL/GenBank/DDBJ databases">
        <authorList>
            <person name="Mao J.F."/>
        </authorList>
    </citation>
    <scope>NUCLEOTIDE SEQUENCE</scope>
    <source>
        <strain evidence="6">Huo1</strain>
        <tissue evidence="6">Leaf</tissue>
    </source>
</reference>
<organism evidence="6">
    <name type="scientific">Salvia splendens</name>
    <name type="common">Scarlet sage</name>
    <dbReference type="NCBI Taxonomy" id="180675"/>
    <lineage>
        <taxon>Eukaryota</taxon>
        <taxon>Viridiplantae</taxon>
        <taxon>Streptophyta</taxon>
        <taxon>Embryophyta</taxon>
        <taxon>Tracheophyta</taxon>
        <taxon>Spermatophyta</taxon>
        <taxon>Magnoliopsida</taxon>
        <taxon>eudicotyledons</taxon>
        <taxon>Gunneridae</taxon>
        <taxon>Pentapetalae</taxon>
        <taxon>asterids</taxon>
        <taxon>lamiids</taxon>
        <taxon>Lamiales</taxon>
        <taxon>Lamiaceae</taxon>
        <taxon>Nepetoideae</taxon>
        <taxon>Mentheae</taxon>
        <taxon>Salviinae</taxon>
        <taxon>Salvia</taxon>
        <taxon>Salvia subgen. Calosphace</taxon>
        <taxon>core Calosphace</taxon>
    </lineage>
</organism>
<evidence type="ECO:0000313" key="6">
    <source>
        <dbReference type="EMBL" id="KAG6413518.1"/>
    </source>
</evidence>
<gene>
    <name evidence="6" type="ORF">SASPL_126232</name>
</gene>
<dbReference type="GO" id="GO:0016018">
    <property type="term" value="F:cyclosporin A binding"/>
    <property type="evidence" value="ECO:0007669"/>
    <property type="project" value="TreeGrafter"/>
</dbReference>
<dbReference type="InterPro" id="IPR002130">
    <property type="entry name" value="Cyclophilin-type_PPIase_dom"/>
</dbReference>
<reference evidence="6" key="2">
    <citation type="submission" date="2020-08" db="EMBL/GenBank/DDBJ databases">
        <title>Plant Genome Project.</title>
        <authorList>
            <person name="Zhang R.-G."/>
        </authorList>
    </citation>
    <scope>NUCLEOTIDE SEQUENCE</scope>
    <source>
        <strain evidence="6">Huo1</strain>
        <tissue evidence="6">Leaf</tissue>
    </source>
</reference>
<dbReference type="SUPFAM" id="SSF50891">
    <property type="entry name" value="Cyclophilin-like"/>
    <property type="match status" value="1"/>
</dbReference>
<evidence type="ECO:0000259" key="5">
    <source>
        <dbReference type="PROSITE" id="PS50072"/>
    </source>
</evidence>
<dbReference type="EMBL" id="PNBA02000009">
    <property type="protein sequence ID" value="KAG6413518.1"/>
    <property type="molecule type" value="Genomic_DNA"/>
</dbReference>
<feature type="signal peptide" evidence="4">
    <location>
        <begin position="1"/>
        <end position="31"/>
    </location>
</feature>
<dbReference type="EC" id="5.2.1.8" evidence="4"/>
<dbReference type="AlphaFoldDB" id="A0A8X8ZQS7"/>
<comment type="caution">
    <text evidence="6">The sequence shown here is derived from an EMBL/GenBank/DDBJ whole genome shotgun (WGS) entry which is preliminary data.</text>
</comment>
<protein>
    <recommendedName>
        <fullName evidence="4">Peptidyl-prolyl cis-trans isomerase</fullName>
        <shortName evidence="4">PPIase</shortName>
        <ecNumber evidence="4">5.2.1.8</ecNumber>
    </recommendedName>
</protein>
<dbReference type="GO" id="GO:0003755">
    <property type="term" value="F:peptidyl-prolyl cis-trans isomerase activity"/>
    <property type="evidence" value="ECO:0007669"/>
    <property type="project" value="UniProtKB-UniRule"/>
</dbReference>
<dbReference type="PRINTS" id="PR00153">
    <property type="entry name" value="CSAPPISMRASE"/>
</dbReference>
<dbReference type="GO" id="GO:0006457">
    <property type="term" value="P:protein folding"/>
    <property type="evidence" value="ECO:0007669"/>
    <property type="project" value="InterPro"/>
</dbReference>
<feature type="domain" description="PPIase cyclophilin-type" evidence="5">
    <location>
        <begin position="49"/>
        <end position="213"/>
    </location>
</feature>
<evidence type="ECO:0000256" key="3">
    <source>
        <dbReference type="ARBA" id="ARBA00023235"/>
    </source>
</evidence>
<dbReference type="FunFam" id="2.40.100.10:FF:000030">
    <property type="entry name" value="Peptidyl-prolyl cis-trans isomerase"/>
    <property type="match status" value="1"/>
</dbReference>
<dbReference type="InterPro" id="IPR029000">
    <property type="entry name" value="Cyclophilin-like_dom_sf"/>
</dbReference>
<keyword evidence="7" id="KW-1185">Reference proteome</keyword>
<dbReference type="PROSITE" id="PS00170">
    <property type="entry name" value="CSA_PPIASE_1"/>
    <property type="match status" value="1"/>
</dbReference>
<dbReference type="InterPro" id="IPR020892">
    <property type="entry name" value="Cyclophilin-type_PPIase_CS"/>
</dbReference>
<dbReference type="Proteomes" id="UP000298416">
    <property type="component" value="Unassembled WGS sequence"/>
</dbReference>
<keyword evidence="2 4" id="KW-0697">Rotamase</keyword>
<dbReference type="Pfam" id="PF00160">
    <property type="entry name" value="Pro_isomerase"/>
    <property type="match status" value="1"/>
</dbReference>
<sequence length="290" mass="31868">MGRGISALFQPKNVLIFFAALLLIFLAYSFSKEGVEEVEELYEITHRVFMDVDIDKQRIGRITIGLYGDVVPKTVENFRALCTGEVGTAKNGKVLHYKGTPFHRIIPGFMIQGGDIVSGDGKGNQSIYGGTFRDENFKLKHSHAGIVAMVNSGPDSNGSQFFITTVKAYWLDGEHVVFGKVIDGMDTVYAIEGSAGTYSGKPRKKVIISDSGEIPKSKWDEESRISVKLGVLIFTYHAFGLSFSDSDSFRKSFLYDSTNVALCLHSSDNGSETVEIQHPFVDGFPDFGSS</sequence>
<dbReference type="PROSITE" id="PS50072">
    <property type="entry name" value="CSA_PPIASE_2"/>
    <property type="match status" value="1"/>
</dbReference>
<comment type="function">
    <text evidence="4">PPIases accelerate the folding of proteins. It catalyzes the cis-trans isomerization of proline imidic peptide bonds in oligopeptides.</text>
</comment>
<name>A0A8X8ZQS7_SALSN</name>